<reference evidence="6" key="1">
    <citation type="journal article" date="2019" name="Int. J. Syst. Evol. Microbiol.">
        <title>The Global Catalogue of Microorganisms (GCM) 10K type strain sequencing project: providing services to taxonomists for standard genome sequencing and annotation.</title>
        <authorList>
            <consortium name="The Broad Institute Genomics Platform"/>
            <consortium name="The Broad Institute Genome Sequencing Center for Infectious Disease"/>
            <person name="Wu L."/>
            <person name="Ma J."/>
        </authorList>
    </citation>
    <scope>NUCLEOTIDE SEQUENCE [LARGE SCALE GENOMIC DNA]</scope>
    <source>
        <strain evidence="6">NBRC 106348</strain>
    </source>
</reference>
<gene>
    <name evidence="5" type="ORF">GCM10025864_24900</name>
</gene>
<feature type="domain" description="Epoxide hydrolase N-terminal" evidence="4">
    <location>
        <begin position="10"/>
        <end position="111"/>
    </location>
</feature>
<comment type="similarity">
    <text evidence="1">Belongs to the peptidase S33 family.</text>
</comment>
<evidence type="ECO:0000259" key="4">
    <source>
        <dbReference type="Pfam" id="PF06441"/>
    </source>
</evidence>
<proteinExistence type="inferred from homology"/>
<dbReference type="PANTHER" id="PTHR21661">
    <property type="entry name" value="EPOXIDE HYDROLASE 1-RELATED"/>
    <property type="match status" value="1"/>
</dbReference>
<organism evidence="5 6">
    <name type="scientific">Luteimicrobium album</name>
    <dbReference type="NCBI Taxonomy" id="1054550"/>
    <lineage>
        <taxon>Bacteria</taxon>
        <taxon>Bacillati</taxon>
        <taxon>Actinomycetota</taxon>
        <taxon>Actinomycetes</taxon>
        <taxon>Micrococcales</taxon>
        <taxon>Luteimicrobium</taxon>
    </lineage>
</organism>
<keyword evidence="3" id="KW-0378">Hydrolase</keyword>
<protein>
    <recommendedName>
        <fullName evidence="4">Epoxide hydrolase N-terminal domain-containing protein</fullName>
    </recommendedName>
</protein>
<accession>A0ABQ6I1T2</accession>
<keyword evidence="6" id="KW-1185">Reference proteome</keyword>
<dbReference type="Proteomes" id="UP001157091">
    <property type="component" value="Unassembled WGS sequence"/>
</dbReference>
<evidence type="ECO:0000256" key="1">
    <source>
        <dbReference type="ARBA" id="ARBA00010088"/>
    </source>
</evidence>
<dbReference type="EMBL" id="BSUK01000001">
    <property type="protein sequence ID" value="GMA24731.1"/>
    <property type="molecule type" value="Genomic_DNA"/>
</dbReference>
<evidence type="ECO:0000256" key="2">
    <source>
        <dbReference type="ARBA" id="ARBA00022797"/>
    </source>
</evidence>
<evidence type="ECO:0000256" key="3">
    <source>
        <dbReference type="ARBA" id="ARBA00022801"/>
    </source>
</evidence>
<evidence type="ECO:0000313" key="6">
    <source>
        <dbReference type="Proteomes" id="UP001157091"/>
    </source>
</evidence>
<dbReference type="PIRSF" id="PIRSF001112">
    <property type="entry name" value="Epoxide_hydrolase"/>
    <property type="match status" value="1"/>
</dbReference>
<dbReference type="InterPro" id="IPR029058">
    <property type="entry name" value="AB_hydrolase_fold"/>
</dbReference>
<keyword evidence="2" id="KW-0058">Aromatic hydrocarbons catabolism</keyword>
<sequence>MAHAGPMDVVPFVVSVAPAELDELRRRVRATRWPDPETGSGWTQGVPLETMRELARYWADEYDWRRLERRLAGLDQLRARVDGLDVDLVHARSPRPDATPLVLTHGWPGSLPRVPRRARPPHAPARRRARLPRRGPLAAGLRVERPADDAGLHLTPPLVDPDLTVGDRTEAERADLAVREAGAEGSAYSAVHATHPQTLGYGLSDSPVGLAAWIVEKVAARSDHDGDLFAVLSRAQALDDVTLYWLTGTAASSTRLYAESIRTVERWMTTPPRPEEVVRVPVGAAVFRDNPRPSRRWAERRYADIRYWGTPERGGHFAAWEQPEIYVRELRASFRAILAD</sequence>
<evidence type="ECO:0000313" key="5">
    <source>
        <dbReference type="EMBL" id="GMA24731.1"/>
    </source>
</evidence>
<dbReference type="Pfam" id="PF06441">
    <property type="entry name" value="EHN"/>
    <property type="match status" value="1"/>
</dbReference>
<name>A0ABQ6I1T2_9MICO</name>
<dbReference type="SUPFAM" id="SSF53474">
    <property type="entry name" value="alpha/beta-Hydrolases"/>
    <property type="match status" value="2"/>
</dbReference>
<dbReference type="PANTHER" id="PTHR21661:SF35">
    <property type="entry name" value="EPOXIDE HYDROLASE"/>
    <property type="match status" value="1"/>
</dbReference>
<dbReference type="InterPro" id="IPR010497">
    <property type="entry name" value="Epoxide_hydro_N"/>
</dbReference>
<dbReference type="Gene3D" id="3.40.50.1820">
    <property type="entry name" value="alpha/beta hydrolase"/>
    <property type="match status" value="2"/>
</dbReference>
<dbReference type="InterPro" id="IPR016292">
    <property type="entry name" value="Epoxide_hydrolase"/>
</dbReference>
<comment type="caution">
    <text evidence="5">The sequence shown here is derived from an EMBL/GenBank/DDBJ whole genome shotgun (WGS) entry which is preliminary data.</text>
</comment>